<accession>A0ACC1S2A2</accession>
<dbReference type="EMBL" id="JANHOG010001861">
    <property type="protein sequence ID" value="KAJ3530634.1"/>
    <property type="molecule type" value="Genomic_DNA"/>
</dbReference>
<evidence type="ECO:0000313" key="2">
    <source>
        <dbReference type="Proteomes" id="UP001148662"/>
    </source>
</evidence>
<protein>
    <submittedName>
        <fullName evidence="1">Uncharacterized protein</fullName>
    </submittedName>
</protein>
<sequence length="113" mass="12388">MQRCYPTIEQIVEKVDEVRRSGAGKGLKDVYIMTNGKREWVDELKDALFAMGGWEKIASSRDLVITKEQKEVAQAVDMMIGERAQVIIGNGVSALLPISLTTLSDSFISSGPA</sequence>
<organism evidence="1 2">
    <name type="scientific">Phlebia brevispora</name>
    <dbReference type="NCBI Taxonomy" id="194682"/>
    <lineage>
        <taxon>Eukaryota</taxon>
        <taxon>Fungi</taxon>
        <taxon>Dikarya</taxon>
        <taxon>Basidiomycota</taxon>
        <taxon>Agaricomycotina</taxon>
        <taxon>Agaricomycetes</taxon>
        <taxon>Polyporales</taxon>
        <taxon>Meruliaceae</taxon>
        <taxon>Phlebia</taxon>
    </lineage>
</organism>
<comment type="caution">
    <text evidence="1">The sequence shown here is derived from an EMBL/GenBank/DDBJ whole genome shotgun (WGS) entry which is preliminary data.</text>
</comment>
<reference evidence="1" key="1">
    <citation type="submission" date="2022-07" db="EMBL/GenBank/DDBJ databases">
        <title>Genome Sequence of Phlebia brevispora.</title>
        <authorList>
            <person name="Buettner E."/>
        </authorList>
    </citation>
    <scope>NUCLEOTIDE SEQUENCE</scope>
    <source>
        <strain evidence="1">MPL23</strain>
    </source>
</reference>
<name>A0ACC1S2A2_9APHY</name>
<gene>
    <name evidence="1" type="ORF">NM688_g7680</name>
</gene>
<dbReference type="Proteomes" id="UP001148662">
    <property type="component" value="Unassembled WGS sequence"/>
</dbReference>
<evidence type="ECO:0000313" key="1">
    <source>
        <dbReference type="EMBL" id="KAJ3530634.1"/>
    </source>
</evidence>
<keyword evidence="2" id="KW-1185">Reference proteome</keyword>
<proteinExistence type="predicted"/>